<evidence type="ECO:0000256" key="1">
    <source>
        <dbReference type="ARBA" id="ARBA00022737"/>
    </source>
</evidence>
<keyword evidence="1" id="KW-0677">Repeat</keyword>
<dbReference type="SMART" id="SM00248">
    <property type="entry name" value="ANK"/>
    <property type="match status" value="3"/>
</dbReference>
<proteinExistence type="predicted"/>
<protein>
    <submittedName>
        <fullName evidence="4">Ankyrin repeat-containing protein</fullName>
    </submittedName>
</protein>
<dbReference type="Gene3D" id="1.25.40.20">
    <property type="entry name" value="Ankyrin repeat-containing domain"/>
    <property type="match status" value="1"/>
</dbReference>
<name>A0ABY0YWT1_9PSED</name>
<evidence type="ECO:0000256" key="2">
    <source>
        <dbReference type="ARBA" id="ARBA00023043"/>
    </source>
</evidence>
<organism evidence="4 5">
    <name type="scientific">Pseudomonas kilonensis</name>
    <dbReference type="NCBI Taxonomy" id="132476"/>
    <lineage>
        <taxon>Bacteria</taxon>
        <taxon>Pseudomonadati</taxon>
        <taxon>Pseudomonadota</taxon>
        <taxon>Gammaproteobacteria</taxon>
        <taxon>Pseudomonadales</taxon>
        <taxon>Pseudomonadaceae</taxon>
        <taxon>Pseudomonas</taxon>
    </lineage>
</organism>
<dbReference type="PROSITE" id="PS50297">
    <property type="entry name" value="ANK_REP_REGION"/>
    <property type="match status" value="1"/>
</dbReference>
<sequence>MTSLEKTYGTNASLIRDLYARIEAGDVEFLRTQLNSHPELLAPPRYDLVSYPGLLHHAAEKNQVAVCALLVVLGMDLDQPTVGSGNTTALALAAKNGHLETVRWLLEAGADVNGSPLSVTTPLITAVTFGQKETVELLLTYHPDVNRLHAKLNRTALDLAQSWNFPHIYECLKAHGAVSALETATDEEDLPGYGIVDFVSSTAGWVLPKALTPQPDAADVSFRVSCIANKTDFKILFTVGLFVAKARTELFICLPGNWRLPKQGFTRDSQWMFPQALLMVLAEKTLGGAPLEEGRIISKIDKDFAQLSWPSDTDALLVVDKIWNTTEEPVDEHHEDSVKLYVLVPFKLPKKGLPEGDALASLLEKKRKASWKSIALTSPLQS</sequence>
<evidence type="ECO:0000313" key="5">
    <source>
        <dbReference type="Proteomes" id="UP000183915"/>
    </source>
</evidence>
<evidence type="ECO:0000256" key="3">
    <source>
        <dbReference type="PROSITE-ProRule" id="PRU00023"/>
    </source>
</evidence>
<dbReference type="PROSITE" id="PS50088">
    <property type="entry name" value="ANK_REPEAT"/>
    <property type="match status" value="1"/>
</dbReference>
<feature type="repeat" description="ANK" evidence="3">
    <location>
        <begin position="85"/>
        <end position="113"/>
    </location>
</feature>
<dbReference type="RefSeq" id="WP_018611722.1">
    <property type="nucleotide sequence ID" value="NZ_FNTT01000002.1"/>
</dbReference>
<accession>A0ABY0YWT1</accession>
<dbReference type="InterPro" id="IPR002110">
    <property type="entry name" value="Ankyrin_rpt"/>
</dbReference>
<keyword evidence="2 3" id="KW-0040">ANK repeat</keyword>
<dbReference type="EMBL" id="FNTT01000002">
    <property type="protein sequence ID" value="SEE05504.1"/>
    <property type="molecule type" value="Genomic_DNA"/>
</dbReference>
<dbReference type="PANTHER" id="PTHR24171:SF10">
    <property type="entry name" value="ANKYRIN REPEAT DOMAIN-CONTAINING PROTEIN 29-LIKE"/>
    <property type="match status" value="1"/>
</dbReference>
<dbReference type="Pfam" id="PF13637">
    <property type="entry name" value="Ank_4"/>
    <property type="match status" value="1"/>
</dbReference>
<keyword evidence="5" id="KW-1185">Reference proteome</keyword>
<gene>
    <name evidence="4" type="ORF">SAMN04490188_2452</name>
</gene>
<dbReference type="Proteomes" id="UP000183915">
    <property type="component" value="Unassembled WGS sequence"/>
</dbReference>
<evidence type="ECO:0000313" key="4">
    <source>
        <dbReference type="EMBL" id="SEE05504.1"/>
    </source>
</evidence>
<reference evidence="4 5" key="1">
    <citation type="submission" date="2016-10" db="EMBL/GenBank/DDBJ databases">
        <authorList>
            <person name="Varghese N."/>
            <person name="Submissions S."/>
        </authorList>
    </citation>
    <scope>NUCLEOTIDE SEQUENCE [LARGE SCALE GENOMIC DNA]</scope>
    <source>
        <strain evidence="4 5">BS3780</strain>
    </source>
</reference>
<dbReference type="InterPro" id="IPR036770">
    <property type="entry name" value="Ankyrin_rpt-contain_sf"/>
</dbReference>
<comment type="caution">
    <text evidence="4">The sequence shown here is derived from an EMBL/GenBank/DDBJ whole genome shotgun (WGS) entry which is preliminary data.</text>
</comment>
<dbReference type="PANTHER" id="PTHR24171">
    <property type="entry name" value="ANKYRIN REPEAT DOMAIN-CONTAINING PROTEIN 39-RELATED"/>
    <property type="match status" value="1"/>
</dbReference>
<dbReference type="SUPFAM" id="SSF48403">
    <property type="entry name" value="Ankyrin repeat"/>
    <property type="match status" value="1"/>
</dbReference>